<reference evidence="4" key="1">
    <citation type="journal article" date="2011" name="Proc. Natl. Acad. Sci. U.S.A.">
        <title>Obligate biotrophy features unraveled by the genomic analysis of rust fungi.</title>
        <authorList>
            <person name="Duplessis S."/>
            <person name="Cuomo C.A."/>
            <person name="Lin Y.-C."/>
            <person name="Aerts A."/>
            <person name="Tisserant E."/>
            <person name="Veneault-Fourrey C."/>
            <person name="Joly D.L."/>
            <person name="Hacquard S."/>
            <person name="Amselem J."/>
            <person name="Cantarel B.L."/>
            <person name="Chiu R."/>
            <person name="Coutinho P.M."/>
            <person name="Feau N."/>
            <person name="Field M."/>
            <person name="Frey P."/>
            <person name="Gelhaye E."/>
            <person name="Goldberg J."/>
            <person name="Grabherr M.G."/>
            <person name="Kodira C.D."/>
            <person name="Kohler A."/>
            <person name="Kuees U."/>
            <person name="Lindquist E.A."/>
            <person name="Lucas S.M."/>
            <person name="Mago R."/>
            <person name="Mauceli E."/>
            <person name="Morin E."/>
            <person name="Murat C."/>
            <person name="Pangilinan J.L."/>
            <person name="Park R."/>
            <person name="Pearson M."/>
            <person name="Quesneville H."/>
            <person name="Rouhier N."/>
            <person name="Sakthikumar S."/>
            <person name="Salamov A.A."/>
            <person name="Schmutz J."/>
            <person name="Selles B."/>
            <person name="Shapiro H."/>
            <person name="Tanguay P."/>
            <person name="Tuskan G.A."/>
            <person name="Henrissat B."/>
            <person name="Van de Peer Y."/>
            <person name="Rouze P."/>
            <person name="Ellis J.G."/>
            <person name="Dodds P.N."/>
            <person name="Schein J.E."/>
            <person name="Zhong S."/>
            <person name="Hamelin R.C."/>
            <person name="Grigoriev I.V."/>
            <person name="Szabo L.J."/>
            <person name="Martin F."/>
        </authorList>
    </citation>
    <scope>NUCLEOTIDE SEQUENCE [LARGE SCALE GENOMIC DNA]</scope>
    <source>
        <strain evidence="4">98AG31 / pathotype 3-4-7</strain>
    </source>
</reference>
<dbReference type="VEuPathDB" id="FungiDB:MELLADRAFT_73039"/>
<keyword evidence="4" id="KW-1185">Reference proteome</keyword>
<dbReference type="RefSeq" id="XP_007415483.1">
    <property type="nucleotide sequence ID" value="XM_007415421.1"/>
</dbReference>
<dbReference type="AlphaFoldDB" id="F4S290"/>
<protein>
    <submittedName>
        <fullName evidence="3">Uncharacterized protein</fullName>
    </submittedName>
</protein>
<accession>F4S290</accession>
<feature type="transmembrane region" description="Helical" evidence="2">
    <location>
        <begin position="160"/>
        <end position="179"/>
    </location>
</feature>
<feature type="transmembrane region" description="Helical" evidence="2">
    <location>
        <begin position="42"/>
        <end position="64"/>
    </location>
</feature>
<dbReference type="GeneID" id="18932267"/>
<evidence type="ECO:0000313" key="4">
    <source>
        <dbReference type="Proteomes" id="UP000001072"/>
    </source>
</evidence>
<dbReference type="Proteomes" id="UP000001072">
    <property type="component" value="Unassembled WGS sequence"/>
</dbReference>
<dbReference type="InParanoid" id="F4S290"/>
<keyword evidence="2" id="KW-1133">Transmembrane helix</keyword>
<keyword evidence="2" id="KW-0812">Transmembrane</keyword>
<organism evidence="4">
    <name type="scientific">Melampsora larici-populina (strain 98AG31 / pathotype 3-4-7)</name>
    <name type="common">Poplar leaf rust fungus</name>
    <dbReference type="NCBI Taxonomy" id="747676"/>
    <lineage>
        <taxon>Eukaryota</taxon>
        <taxon>Fungi</taxon>
        <taxon>Dikarya</taxon>
        <taxon>Basidiomycota</taxon>
        <taxon>Pucciniomycotina</taxon>
        <taxon>Pucciniomycetes</taxon>
        <taxon>Pucciniales</taxon>
        <taxon>Melampsoraceae</taxon>
        <taxon>Melampsora</taxon>
    </lineage>
</organism>
<feature type="transmembrane region" description="Helical" evidence="2">
    <location>
        <begin position="130"/>
        <end position="154"/>
    </location>
</feature>
<evidence type="ECO:0000256" key="2">
    <source>
        <dbReference type="SAM" id="Phobius"/>
    </source>
</evidence>
<keyword evidence="2" id="KW-0472">Membrane</keyword>
<evidence type="ECO:0000313" key="3">
    <source>
        <dbReference type="EMBL" id="EGG01133.1"/>
    </source>
</evidence>
<dbReference type="InterPro" id="IPR052786">
    <property type="entry name" value="Spore_wall_assembly"/>
</dbReference>
<dbReference type="PANTHER" id="PTHR34292">
    <property type="entry name" value="OUTER SPORE WALL PROTEIN LDS1"/>
    <property type="match status" value="1"/>
</dbReference>
<feature type="transmembrane region" description="Helical" evidence="2">
    <location>
        <begin position="200"/>
        <end position="220"/>
    </location>
</feature>
<dbReference type="eggNOG" id="ENOG502RYFY">
    <property type="taxonomic scope" value="Eukaryota"/>
</dbReference>
<dbReference type="OrthoDB" id="10012223at2759"/>
<dbReference type="KEGG" id="mlr:MELLADRAFT_73039"/>
<dbReference type="EMBL" id="GL883140">
    <property type="protein sequence ID" value="EGG01133.1"/>
    <property type="molecule type" value="Genomic_DNA"/>
</dbReference>
<sequence length="292" mass="34169">MPQELLSFPPIYLLVGIYRLTTDPKLWYPIWKDCKSTIKSTILISIGTSIITLPLTNLWVKFFMNSTSLLRYTEESFFWKLSVQRIAVFSIWIGQLKSRNKPNSFWAEYFEEWEIAPVLKAKRRLRKRGWYNTLSGPFVRFFVLKVLLIPLHFVPFLNTIIISLLSSLTFSETQLAPYFKSKKMTDLQTSIFITERERELRLLGFIGCLLQRIPLIGMIFSISNRIGIAMYAHDLEKRQELFRKGILKPKGAYQSRTALVELDLPRDAIGNFPKKEALEEEEEEEVSEKKLD</sequence>
<proteinExistence type="predicted"/>
<feature type="region of interest" description="Disordered" evidence="1">
    <location>
        <begin position="273"/>
        <end position="292"/>
    </location>
</feature>
<dbReference type="PANTHER" id="PTHR34292:SF2">
    <property type="entry name" value="OUTER SPORE WALL PROTEIN LDS1"/>
    <property type="match status" value="1"/>
</dbReference>
<name>F4S290_MELLP</name>
<evidence type="ECO:0000256" key="1">
    <source>
        <dbReference type="SAM" id="MobiDB-lite"/>
    </source>
</evidence>
<dbReference type="HOGENOM" id="CLU_057756_0_0_1"/>
<dbReference type="STRING" id="747676.F4S290"/>
<gene>
    <name evidence="3" type="ORF">MELLADRAFT_73039</name>
</gene>